<comment type="caution">
    <text evidence="5">The sequence shown here is derived from an EMBL/GenBank/DDBJ whole genome shotgun (WGS) entry which is preliminary data.</text>
</comment>
<comment type="cofactor">
    <cofactor evidence="1 4">
        <name>pyridoxal 5'-phosphate</name>
        <dbReference type="ChEBI" id="CHEBI:597326"/>
    </cofactor>
</comment>
<dbReference type="GO" id="GO:0030170">
    <property type="term" value="F:pyridoxal phosphate binding"/>
    <property type="evidence" value="ECO:0007669"/>
    <property type="project" value="InterPro"/>
</dbReference>
<evidence type="ECO:0000313" key="5">
    <source>
        <dbReference type="EMBL" id="GGA13868.1"/>
    </source>
</evidence>
<dbReference type="GO" id="GO:0005737">
    <property type="term" value="C:cytoplasm"/>
    <property type="evidence" value="ECO:0007669"/>
    <property type="project" value="TreeGrafter"/>
</dbReference>
<evidence type="ECO:0000256" key="3">
    <source>
        <dbReference type="PIRSR" id="PIRSR001434-2"/>
    </source>
</evidence>
<gene>
    <name evidence="5" type="ORF">GCM10011498_12390</name>
</gene>
<dbReference type="PANTHER" id="PTHR11808">
    <property type="entry name" value="TRANS-SULFURATION ENZYME FAMILY MEMBER"/>
    <property type="match status" value="1"/>
</dbReference>
<dbReference type="InterPro" id="IPR000277">
    <property type="entry name" value="Cys/Met-Metab_PyrdxlP-dep_enz"/>
</dbReference>
<dbReference type="FunFam" id="3.40.640.10:FF:000046">
    <property type="entry name" value="Cystathionine gamma-lyase"/>
    <property type="match status" value="1"/>
</dbReference>
<dbReference type="GO" id="GO:0019346">
    <property type="term" value="P:transsulfuration"/>
    <property type="evidence" value="ECO:0007669"/>
    <property type="project" value="InterPro"/>
</dbReference>
<reference evidence="5" key="2">
    <citation type="submission" date="2020-09" db="EMBL/GenBank/DDBJ databases">
        <authorList>
            <person name="Sun Q."/>
            <person name="Zhou Y."/>
        </authorList>
    </citation>
    <scope>NUCLEOTIDE SEQUENCE</scope>
    <source>
        <strain evidence="5">CGMCC 1.15880</strain>
    </source>
</reference>
<evidence type="ECO:0000313" key="6">
    <source>
        <dbReference type="Proteomes" id="UP000628017"/>
    </source>
</evidence>
<dbReference type="PIRSF" id="PIRSF001434">
    <property type="entry name" value="CGS"/>
    <property type="match status" value="1"/>
</dbReference>
<dbReference type="GO" id="GO:0016846">
    <property type="term" value="F:carbon-sulfur lyase activity"/>
    <property type="evidence" value="ECO:0007669"/>
    <property type="project" value="TreeGrafter"/>
</dbReference>
<comment type="similarity">
    <text evidence="4">Belongs to the trans-sulfuration enzymes family.</text>
</comment>
<dbReference type="InterPro" id="IPR015422">
    <property type="entry name" value="PyrdxlP-dep_Trfase_small"/>
</dbReference>
<sequence>MARKSNTLAPETLAAQALRHIDPVSGSVVPPMVATSTFARDENYDLREGYVYARYGSPTTAHAEEIIATLEGADESLLLNSGMSASVAVVESLPPNAHVVAQSMMYHVGLHWLERQAQRGVIRKDLFPAGDLHALKAALIPGETKLVWIETPANGDWSITDIAAAAELAHSVGAVLMVDSTAAPPCTTKPLDLGADISFHSATKYMGGHSDFTAGVLSARKDMPLWDEIREVRSFQGTILPAFEAWLLIRSLRSLHIRYEACSRNAMAFARHFAAHKDIEAVLYPGLPDHPGHDVAARQMKNGFGGMMSIRVNGSARRAFEMAKRTEVFIPATSLGGVESLIEHRRTVAGADSGIPENLLRISIGIEHIDDLIADFEQALAATS</sequence>
<dbReference type="InterPro" id="IPR054542">
    <property type="entry name" value="Cys_met_metab_PP"/>
</dbReference>
<dbReference type="InterPro" id="IPR015421">
    <property type="entry name" value="PyrdxlP-dep_Trfase_major"/>
</dbReference>
<dbReference type="SUPFAM" id="SSF53383">
    <property type="entry name" value="PLP-dependent transferases"/>
    <property type="match status" value="1"/>
</dbReference>
<name>A0A916QVG4_9RHOB</name>
<dbReference type="Gene3D" id="3.40.640.10">
    <property type="entry name" value="Type I PLP-dependent aspartate aminotransferase-like (Major domain)"/>
    <property type="match status" value="1"/>
</dbReference>
<dbReference type="Gene3D" id="3.90.1150.10">
    <property type="entry name" value="Aspartate Aminotransferase, domain 1"/>
    <property type="match status" value="1"/>
</dbReference>
<dbReference type="EMBL" id="BMKA01000002">
    <property type="protein sequence ID" value="GGA13868.1"/>
    <property type="molecule type" value="Genomic_DNA"/>
</dbReference>
<dbReference type="AlphaFoldDB" id="A0A916QVG4"/>
<dbReference type="PANTHER" id="PTHR11808:SF35">
    <property type="entry name" value="CYSTATHIONINE GAMMA-SYNTHASE (AFU_ORTHOLOGUE AFUA_7G01590)"/>
    <property type="match status" value="1"/>
</dbReference>
<keyword evidence="6" id="KW-1185">Reference proteome</keyword>
<evidence type="ECO:0000256" key="4">
    <source>
        <dbReference type="RuleBase" id="RU362118"/>
    </source>
</evidence>
<feature type="modified residue" description="N6-(pyridoxal phosphate)lysine" evidence="3">
    <location>
        <position position="204"/>
    </location>
</feature>
<dbReference type="Proteomes" id="UP000628017">
    <property type="component" value="Unassembled WGS sequence"/>
</dbReference>
<reference evidence="5" key="1">
    <citation type="journal article" date="2014" name="Int. J. Syst. Evol. Microbiol.">
        <title>Complete genome sequence of Corynebacterium casei LMG S-19264T (=DSM 44701T), isolated from a smear-ripened cheese.</title>
        <authorList>
            <consortium name="US DOE Joint Genome Institute (JGI-PGF)"/>
            <person name="Walter F."/>
            <person name="Albersmeier A."/>
            <person name="Kalinowski J."/>
            <person name="Ruckert C."/>
        </authorList>
    </citation>
    <scope>NUCLEOTIDE SEQUENCE</scope>
    <source>
        <strain evidence="5">CGMCC 1.15880</strain>
    </source>
</reference>
<dbReference type="RefSeq" id="WP_188672146.1">
    <property type="nucleotide sequence ID" value="NZ_BMKA01000002.1"/>
</dbReference>
<keyword evidence="2 3" id="KW-0663">Pyridoxal phosphate</keyword>
<organism evidence="5 6">
    <name type="scientific">Neptunicoccus cionae</name>
    <dbReference type="NCBI Taxonomy" id="2035344"/>
    <lineage>
        <taxon>Bacteria</taxon>
        <taxon>Pseudomonadati</taxon>
        <taxon>Pseudomonadota</taxon>
        <taxon>Alphaproteobacteria</taxon>
        <taxon>Rhodobacterales</taxon>
        <taxon>Paracoccaceae</taxon>
        <taxon>Neptunicoccus</taxon>
    </lineage>
</organism>
<proteinExistence type="inferred from homology"/>
<evidence type="ECO:0000256" key="2">
    <source>
        <dbReference type="ARBA" id="ARBA00022898"/>
    </source>
</evidence>
<dbReference type="Pfam" id="PF01053">
    <property type="entry name" value="Cys_Met_Meta_PP"/>
    <property type="match status" value="1"/>
</dbReference>
<dbReference type="PROSITE" id="PS00868">
    <property type="entry name" value="CYS_MET_METAB_PP"/>
    <property type="match status" value="1"/>
</dbReference>
<accession>A0A916QVG4</accession>
<protein>
    <submittedName>
        <fullName evidence="5">Cystathionine gamma-synthase</fullName>
    </submittedName>
</protein>
<dbReference type="InterPro" id="IPR015424">
    <property type="entry name" value="PyrdxlP-dep_Trfase"/>
</dbReference>
<evidence type="ECO:0000256" key="1">
    <source>
        <dbReference type="ARBA" id="ARBA00001933"/>
    </source>
</evidence>